<protein>
    <submittedName>
        <fullName evidence="2">Uncharacterized protein</fullName>
    </submittedName>
</protein>
<gene>
    <name evidence="2" type="ORF">LSTR_LSTR017422</name>
</gene>
<proteinExistence type="predicted"/>
<dbReference type="AlphaFoldDB" id="A0A482XDW4"/>
<comment type="caution">
    <text evidence="2">The sequence shown here is derived from an EMBL/GenBank/DDBJ whole genome shotgun (WGS) entry which is preliminary data.</text>
</comment>
<sequence>MLQLRLLKITRLSRPSDKKNIFPDCQTFLDTPQVTSLALVLQICLVHCDPLTQYAHSLGGGSESSAESSQEESDDYGSTAGDENSGYNYNDESQSHHYNPAPAYHQPQPQYHYQYQPNLLE</sequence>
<evidence type="ECO:0000256" key="1">
    <source>
        <dbReference type="SAM" id="MobiDB-lite"/>
    </source>
</evidence>
<accession>A0A482XDW4</accession>
<feature type="compositionally biased region" description="Polar residues" evidence="1">
    <location>
        <begin position="81"/>
        <end position="92"/>
    </location>
</feature>
<dbReference type="Proteomes" id="UP000291343">
    <property type="component" value="Unassembled WGS sequence"/>
</dbReference>
<organism evidence="2 3">
    <name type="scientific">Laodelphax striatellus</name>
    <name type="common">Small brown planthopper</name>
    <name type="synonym">Delphax striatella</name>
    <dbReference type="NCBI Taxonomy" id="195883"/>
    <lineage>
        <taxon>Eukaryota</taxon>
        <taxon>Metazoa</taxon>
        <taxon>Ecdysozoa</taxon>
        <taxon>Arthropoda</taxon>
        <taxon>Hexapoda</taxon>
        <taxon>Insecta</taxon>
        <taxon>Pterygota</taxon>
        <taxon>Neoptera</taxon>
        <taxon>Paraneoptera</taxon>
        <taxon>Hemiptera</taxon>
        <taxon>Auchenorrhyncha</taxon>
        <taxon>Fulgoroidea</taxon>
        <taxon>Delphacidae</taxon>
        <taxon>Criomorphinae</taxon>
        <taxon>Laodelphax</taxon>
    </lineage>
</organism>
<feature type="compositionally biased region" description="Low complexity" evidence="1">
    <location>
        <begin position="98"/>
        <end position="121"/>
    </location>
</feature>
<dbReference type="EMBL" id="QKKF02012667">
    <property type="protein sequence ID" value="RZF43511.1"/>
    <property type="molecule type" value="Genomic_DNA"/>
</dbReference>
<evidence type="ECO:0000313" key="2">
    <source>
        <dbReference type="EMBL" id="RZF43511.1"/>
    </source>
</evidence>
<dbReference type="InParanoid" id="A0A482XDW4"/>
<feature type="region of interest" description="Disordered" evidence="1">
    <location>
        <begin position="56"/>
        <end position="121"/>
    </location>
</feature>
<reference evidence="2 3" key="1">
    <citation type="journal article" date="2017" name="Gigascience">
        <title>Genome sequence of the small brown planthopper, Laodelphax striatellus.</title>
        <authorList>
            <person name="Zhu J."/>
            <person name="Jiang F."/>
            <person name="Wang X."/>
            <person name="Yang P."/>
            <person name="Bao Y."/>
            <person name="Zhao W."/>
            <person name="Wang W."/>
            <person name="Lu H."/>
            <person name="Wang Q."/>
            <person name="Cui N."/>
            <person name="Li J."/>
            <person name="Chen X."/>
            <person name="Luo L."/>
            <person name="Yu J."/>
            <person name="Kang L."/>
            <person name="Cui F."/>
        </authorList>
    </citation>
    <scope>NUCLEOTIDE SEQUENCE [LARGE SCALE GENOMIC DNA]</scope>
    <source>
        <strain evidence="2">Lst14</strain>
    </source>
</reference>
<evidence type="ECO:0000313" key="3">
    <source>
        <dbReference type="Proteomes" id="UP000291343"/>
    </source>
</evidence>
<name>A0A482XDW4_LAOST</name>
<keyword evidence="3" id="KW-1185">Reference proteome</keyword>